<dbReference type="EMBL" id="LFJJ01000177">
    <property type="protein sequence ID" value="KND58569.1"/>
    <property type="molecule type" value="Genomic_DNA"/>
</dbReference>
<keyword evidence="2" id="KW-1185">Reference proteome</keyword>
<sequence>MPGKKHRSTPQLVARRRSKALFLPIGREQADEMVMAYRVALEAVRAGHGDGKLLRRLYSMVLLTRYITEAGHGELELSVLEAGEGVLVKICERGDAGGDWAVDAATIELLSCIVNEHDRQMRETRLQVLLDASNRLDRLIAG</sequence>
<comment type="caution">
    <text evidence="1">The sequence shown here is derived from an EMBL/GenBank/DDBJ whole genome shotgun (WGS) entry which is preliminary data.</text>
</comment>
<dbReference type="Proteomes" id="UP000036959">
    <property type="component" value="Unassembled WGS sequence"/>
</dbReference>
<evidence type="ECO:0008006" key="3">
    <source>
        <dbReference type="Google" id="ProtNLM"/>
    </source>
</evidence>
<name>A0A0L0M9H9_9BURK</name>
<gene>
    <name evidence="1" type="ORF">BVER_03533</name>
</gene>
<protein>
    <recommendedName>
        <fullName evidence="3">Fis family transcriptional regulator</fullName>
    </recommendedName>
</protein>
<dbReference type="AlphaFoldDB" id="A0A0L0M9H9"/>
<evidence type="ECO:0000313" key="1">
    <source>
        <dbReference type="EMBL" id="KND58569.1"/>
    </source>
</evidence>
<accession>A0A0L0M9H9</accession>
<dbReference type="PATRIC" id="fig|242163.4.peg.2220"/>
<proteinExistence type="predicted"/>
<evidence type="ECO:0000313" key="2">
    <source>
        <dbReference type="Proteomes" id="UP000036959"/>
    </source>
</evidence>
<organism evidence="1 2">
    <name type="scientific">Candidatus Burkholderia verschuerenii</name>
    <dbReference type="NCBI Taxonomy" id="242163"/>
    <lineage>
        <taxon>Bacteria</taxon>
        <taxon>Pseudomonadati</taxon>
        <taxon>Pseudomonadota</taxon>
        <taxon>Betaproteobacteria</taxon>
        <taxon>Burkholderiales</taxon>
        <taxon>Burkholderiaceae</taxon>
        <taxon>Burkholderia</taxon>
    </lineage>
</organism>
<reference evidence="2" key="1">
    <citation type="submission" date="2015-06" db="EMBL/GenBank/DDBJ databases">
        <title>Comparative genomics of Burkholderia leaf nodule symbionts.</title>
        <authorList>
            <person name="Carlier A."/>
            <person name="Eberl L."/>
            <person name="Pinto-Carbo M."/>
        </authorList>
    </citation>
    <scope>NUCLEOTIDE SEQUENCE [LARGE SCALE GENOMIC DNA]</scope>
    <source>
        <strain evidence="2">UZHbot4</strain>
    </source>
</reference>